<evidence type="ECO:0000256" key="1">
    <source>
        <dbReference type="SAM" id="MobiDB-lite"/>
    </source>
</evidence>
<evidence type="ECO:0000313" key="3">
    <source>
        <dbReference type="Proteomes" id="UP000324222"/>
    </source>
</evidence>
<dbReference type="Proteomes" id="UP000324222">
    <property type="component" value="Unassembled WGS sequence"/>
</dbReference>
<proteinExistence type="predicted"/>
<dbReference type="EMBL" id="VSRR010001619">
    <property type="protein sequence ID" value="MPC26594.1"/>
    <property type="molecule type" value="Genomic_DNA"/>
</dbReference>
<feature type="compositionally biased region" description="Basic and acidic residues" evidence="1">
    <location>
        <begin position="55"/>
        <end position="68"/>
    </location>
</feature>
<comment type="caution">
    <text evidence="2">The sequence shown here is derived from an EMBL/GenBank/DDBJ whole genome shotgun (WGS) entry which is preliminary data.</text>
</comment>
<accession>A0A5B7E1A0</accession>
<keyword evidence="3" id="KW-1185">Reference proteome</keyword>
<evidence type="ECO:0000313" key="2">
    <source>
        <dbReference type="EMBL" id="MPC26594.1"/>
    </source>
</evidence>
<name>A0A5B7E1A0_PORTR</name>
<protein>
    <submittedName>
        <fullName evidence="2">Uncharacterized protein</fullName>
    </submittedName>
</protein>
<feature type="region of interest" description="Disordered" evidence="1">
    <location>
        <begin position="1"/>
        <end position="68"/>
    </location>
</feature>
<dbReference type="AlphaFoldDB" id="A0A5B7E1A0"/>
<organism evidence="2 3">
    <name type="scientific">Portunus trituberculatus</name>
    <name type="common">Swimming crab</name>
    <name type="synonym">Neptunus trituberculatus</name>
    <dbReference type="NCBI Taxonomy" id="210409"/>
    <lineage>
        <taxon>Eukaryota</taxon>
        <taxon>Metazoa</taxon>
        <taxon>Ecdysozoa</taxon>
        <taxon>Arthropoda</taxon>
        <taxon>Crustacea</taxon>
        <taxon>Multicrustacea</taxon>
        <taxon>Malacostraca</taxon>
        <taxon>Eumalacostraca</taxon>
        <taxon>Eucarida</taxon>
        <taxon>Decapoda</taxon>
        <taxon>Pleocyemata</taxon>
        <taxon>Brachyura</taxon>
        <taxon>Eubrachyura</taxon>
        <taxon>Portunoidea</taxon>
        <taxon>Portunidae</taxon>
        <taxon>Portuninae</taxon>
        <taxon>Portunus</taxon>
    </lineage>
</organism>
<gene>
    <name evidence="2" type="ORF">E2C01_019737</name>
</gene>
<sequence>MTCLGNRPQQRDRLDTAISPSRCRHHHATTTPPQPSTFSSQHRGRNSTCPLGDGGGKEEKQEGREEGR</sequence>
<reference evidence="2 3" key="1">
    <citation type="submission" date="2019-05" db="EMBL/GenBank/DDBJ databases">
        <title>Another draft genome of Portunus trituberculatus and its Hox gene families provides insights of decapod evolution.</title>
        <authorList>
            <person name="Jeong J.-H."/>
            <person name="Song I."/>
            <person name="Kim S."/>
            <person name="Choi T."/>
            <person name="Kim D."/>
            <person name="Ryu S."/>
            <person name="Kim W."/>
        </authorList>
    </citation>
    <scope>NUCLEOTIDE SEQUENCE [LARGE SCALE GENOMIC DNA]</scope>
    <source>
        <tissue evidence="2">Muscle</tissue>
    </source>
</reference>